<accession>A0A1B6I256</accession>
<reference evidence="1" key="1">
    <citation type="submission" date="2015-11" db="EMBL/GenBank/DDBJ databases">
        <title>De novo transcriptome assembly of four potential Pierce s Disease insect vectors from Arizona vineyards.</title>
        <authorList>
            <person name="Tassone E.E."/>
        </authorList>
    </citation>
    <scope>NUCLEOTIDE SEQUENCE</scope>
</reference>
<name>A0A1B6I256_9HEMI</name>
<proteinExistence type="predicted"/>
<feature type="non-terminal residue" evidence="1">
    <location>
        <position position="1"/>
    </location>
</feature>
<sequence>KIHSVSQIMVHEEFNEENTCVQTQSNAQQGFEESDEIKIKPMGHGLETEHSITEDQPTEYHKLLENNEIVVEKNESDPHIMVHEDFKVDNKCVQTHTNVQQDLEESDECKVDTTNYDFETEQSISQGQLKGNPKLFEINEITIEEIHNIHQITINEDFKEEKTSEQIQCIAQPNVEKSDECRVKSIDYELEIEQSISQDQSTEDPKFLDNIEIEMENIHGYRQCMIHEDFKESNTCVQTQSNEQPGIESDNQSHTFPNSDNFNKLFSIEENPDLPCVAEKCKRNESSCDLLEFQSEILTVDYRPEDEITIPESEAPNKVETTDNNTSSFAARDLYLKLVSNIETPERRNYNMNETNKAVFERQTSDYNI</sequence>
<organism evidence="1">
    <name type="scientific">Homalodisca liturata</name>
    <dbReference type="NCBI Taxonomy" id="320908"/>
    <lineage>
        <taxon>Eukaryota</taxon>
        <taxon>Metazoa</taxon>
        <taxon>Ecdysozoa</taxon>
        <taxon>Arthropoda</taxon>
        <taxon>Hexapoda</taxon>
        <taxon>Insecta</taxon>
        <taxon>Pterygota</taxon>
        <taxon>Neoptera</taxon>
        <taxon>Paraneoptera</taxon>
        <taxon>Hemiptera</taxon>
        <taxon>Auchenorrhyncha</taxon>
        <taxon>Membracoidea</taxon>
        <taxon>Cicadellidae</taxon>
        <taxon>Cicadellinae</taxon>
        <taxon>Proconiini</taxon>
        <taxon>Homalodisca</taxon>
    </lineage>
</organism>
<dbReference type="EMBL" id="GECU01026684">
    <property type="protein sequence ID" value="JAS81022.1"/>
    <property type="molecule type" value="Transcribed_RNA"/>
</dbReference>
<gene>
    <name evidence="1" type="ORF">g.11412</name>
</gene>
<protein>
    <submittedName>
        <fullName evidence="1">Uncharacterized protein</fullName>
    </submittedName>
</protein>
<dbReference type="AlphaFoldDB" id="A0A1B6I256"/>
<feature type="non-terminal residue" evidence="1">
    <location>
        <position position="369"/>
    </location>
</feature>
<evidence type="ECO:0000313" key="1">
    <source>
        <dbReference type="EMBL" id="JAS81022.1"/>
    </source>
</evidence>